<sequence>MRPLQAVEHLPADSDNETLDDLIDLEIEALDEESKEEEAKKKEEKRMKPHVIRRNVEDYLEQKALERRLRDVFDVDYLLD</sequence>
<comment type="caution">
    <text evidence="1">The sequence shown here is derived from an EMBL/GenBank/DDBJ whole genome shotgun (WGS) entry which is preliminary data.</text>
</comment>
<accession>A0A7V2T195</accession>
<name>A0A7V2T195_LEUMU</name>
<dbReference type="EMBL" id="DRMS01000317">
    <property type="protein sequence ID" value="HFC92830.1"/>
    <property type="molecule type" value="Genomic_DNA"/>
</dbReference>
<gene>
    <name evidence="1" type="ORF">ENJ51_08470</name>
</gene>
<dbReference type="AlphaFoldDB" id="A0A7V2T195"/>
<protein>
    <submittedName>
        <fullName evidence="1">Uncharacterized protein</fullName>
    </submittedName>
</protein>
<dbReference type="NCBIfam" id="NF046101">
    <property type="entry name" value="PA3496_fam"/>
    <property type="match status" value="1"/>
</dbReference>
<proteinExistence type="predicted"/>
<evidence type="ECO:0000313" key="1">
    <source>
        <dbReference type="EMBL" id="HFC92830.1"/>
    </source>
</evidence>
<dbReference type="Proteomes" id="UP000885750">
    <property type="component" value="Unassembled WGS sequence"/>
</dbReference>
<organism evidence="1">
    <name type="scientific">Leucothrix mucor</name>
    <dbReference type="NCBI Taxonomy" id="45248"/>
    <lineage>
        <taxon>Bacteria</taxon>
        <taxon>Pseudomonadati</taxon>
        <taxon>Pseudomonadota</taxon>
        <taxon>Gammaproteobacteria</taxon>
        <taxon>Thiotrichales</taxon>
        <taxon>Thiotrichaceae</taxon>
        <taxon>Leucothrix</taxon>
    </lineage>
</organism>
<reference evidence="1" key="1">
    <citation type="journal article" date="2020" name="mSystems">
        <title>Genome- and Community-Level Interaction Insights into Carbon Utilization and Element Cycling Functions of Hydrothermarchaeota in Hydrothermal Sediment.</title>
        <authorList>
            <person name="Zhou Z."/>
            <person name="Liu Y."/>
            <person name="Xu W."/>
            <person name="Pan J."/>
            <person name="Luo Z.H."/>
            <person name="Li M."/>
        </authorList>
    </citation>
    <scope>NUCLEOTIDE SEQUENCE [LARGE SCALE GENOMIC DNA]</scope>
    <source>
        <strain evidence="1">HyVt-493</strain>
    </source>
</reference>
<dbReference type="InterPro" id="IPR058059">
    <property type="entry name" value="PA3496-like"/>
</dbReference>